<protein>
    <submittedName>
        <fullName evidence="2">Uncharacterized protein</fullName>
    </submittedName>
</protein>
<dbReference type="Proteomes" id="UP001054945">
    <property type="component" value="Unassembled WGS sequence"/>
</dbReference>
<gene>
    <name evidence="2" type="ORF">CEXT_622161</name>
</gene>
<reference evidence="2 3" key="1">
    <citation type="submission" date="2021-06" db="EMBL/GenBank/DDBJ databases">
        <title>Caerostris extrusa draft genome.</title>
        <authorList>
            <person name="Kono N."/>
            <person name="Arakawa K."/>
        </authorList>
    </citation>
    <scope>NUCLEOTIDE SEQUENCE [LARGE SCALE GENOMIC DNA]</scope>
</reference>
<name>A0AAV4NT83_CAEEX</name>
<feature type="region of interest" description="Disordered" evidence="1">
    <location>
        <begin position="22"/>
        <end position="68"/>
    </location>
</feature>
<organism evidence="2 3">
    <name type="scientific">Caerostris extrusa</name>
    <name type="common">Bark spider</name>
    <name type="synonym">Caerostris bankana</name>
    <dbReference type="NCBI Taxonomy" id="172846"/>
    <lineage>
        <taxon>Eukaryota</taxon>
        <taxon>Metazoa</taxon>
        <taxon>Ecdysozoa</taxon>
        <taxon>Arthropoda</taxon>
        <taxon>Chelicerata</taxon>
        <taxon>Arachnida</taxon>
        <taxon>Araneae</taxon>
        <taxon>Araneomorphae</taxon>
        <taxon>Entelegynae</taxon>
        <taxon>Araneoidea</taxon>
        <taxon>Araneidae</taxon>
        <taxon>Caerostris</taxon>
    </lineage>
</organism>
<evidence type="ECO:0000256" key="1">
    <source>
        <dbReference type="SAM" id="MobiDB-lite"/>
    </source>
</evidence>
<dbReference type="EMBL" id="BPLR01003621">
    <property type="protein sequence ID" value="GIX86819.1"/>
    <property type="molecule type" value="Genomic_DNA"/>
</dbReference>
<evidence type="ECO:0000313" key="2">
    <source>
        <dbReference type="EMBL" id="GIX86819.1"/>
    </source>
</evidence>
<keyword evidence="3" id="KW-1185">Reference proteome</keyword>
<accession>A0AAV4NT83</accession>
<sequence>MVALFRTIFCHVVHSPPFFPKVASKESSNQVPPEDQGFDNSIRGAQREKKKGSRSLFSTPSPPGAGRTAGFLFLQDECPCPGSLKY</sequence>
<evidence type="ECO:0000313" key="3">
    <source>
        <dbReference type="Proteomes" id="UP001054945"/>
    </source>
</evidence>
<comment type="caution">
    <text evidence="2">The sequence shown here is derived from an EMBL/GenBank/DDBJ whole genome shotgun (WGS) entry which is preliminary data.</text>
</comment>
<proteinExistence type="predicted"/>
<dbReference type="AlphaFoldDB" id="A0AAV4NT83"/>